<protein>
    <submittedName>
        <fullName evidence="2">Uncharacterized protein</fullName>
    </submittedName>
</protein>
<reference evidence="2 3" key="1">
    <citation type="journal article" date="2016" name="Environ. Microbiol.">
        <title>Genomic resolution of a cold subsurface aquifer community provides metabolic insights for novel microbes adapted to high CO concentrations.</title>
        <authorList>
            <person name="Probst A.J."/>
            <person name="Castelle C.J."/>
            <person name="Singh A."/>
            <person name="Brown C.T."/>
            <person name="Anantharaman K."/>
            <person name="Sharon I."/>
            <person name="Hug L.A."/>
            <person name="Burstein D."/>
            <person name="Emerson J.B."/>
            <person name="Thomas B.C."/>
            <person name="Banfield J.F."/>
        </authorList>
    </citation>
    <scope>NUCLEOTIDE SEQUENCE [LARGE SCALE GENOMIC DNA]</scope>
    <source>
        <strain evidence="2">CG1_02_38_46</strain>
    </source>
</reference>
<dbReference type="Proteomes" id="UP000182278">
    <property type="component" value="Unassembled WGS sequence"/>
</dbReference>
<accession>A0A1J4SE15</accession>
<proteinExistence type="predicted"/>
<gene>
    <name evidence="2" type="ORF">AUJ66_06600</name>
</gene>
<keyword evidence="1" id="KW-0472">Membrane</keyword>
<name>A0A1J4SE15_9BACT</name>
<keyword evidence="1" id="KW-1133">Transmembrane helix</keyword>
<comment type="caution">
    <text evidence="2">The sequence shown here is derived from an EMBL/GenBank/DDBJ whole genome shotgun (WGS) entry which is preliminary data.</text>
</comment>
<evidence type="ECO:0000313" key="2">
    <source>
        <dbReference type="EMBL" id="OIN96326.1"/>
    </source>
</evidence>
<evidence type="ECO:0000256" key="1">
    <source>
        <dbReference type="SAM" id="Phobius"/>
    </source>
</evidence>
<evidence type="ECO:0000313" key="3">
    <source>
        <dbReference type="Proteomes" id="UP000182278"/>
    </source>
</evidence>
<sequence length="94" mass="11131">MKKLKKEIREHLDNFPQRKVQLETTLNEIKTLIKQHIESEALYRQRMDPLVIFWEDSTRWGKMSKHIFGGVVGFFLGMAVIIGTVIGFKEWIKK</sequence>
<dbReference type="AlphaFoldDB" id="A0A1J4SE15"/>
<feature type="transmembrane region" description="Helical" evidence="1">
    <location>
        <begin position="67"/>
        <end position="88"/>
    </location>
</feature>
<organism evidence="2 3">
    <name type="scientific">Candidatus Desantisbacteria bacterium CG1_02_38_46</name>
    <dbReference type="NCBI Taxonomy" id="1817893"/>
    <lineage>
        <taxon>Bacteria</taxon>
        <taxon>Candidatus Desantisiibacteriota</taxon>
    </lineage>
</organism>
<dbReference type="EMBL" id="MNUO01000102">
    <property type="protein sequence ID" value="OIN96326.1"/>
    <property type="molecule type" value="Genomic_DNA"/>
</dbReference>
<keyword evidence="1" id="KW-0812">Transmembrane</keyword>